<dbReference type="PANTHER" id="PTHR33257">
    <property type="entry name" value="OS05G0165500 PROTEIN"/>
    <property type="match status" value="1"/>
</dbReference>
<evidence type="ECO:0000256" key="1">
    <source>
        <dbReference type="SAM" id="MobiDB-lite"/>
    </source>
</evidence>
<evidence type="ECO:0000313" key="3">
    <source>
        <dbReference type="RefSeq" id="XP_004508238.1"/>
    </source>
</evidence>
<reference evidence="3" key="2">
    <citation type="submission" date="2025-08" db="UniProtKB">
        <authorList>
            <consortium name="RefSeq"/>
        </authorList>
    </citation>
    <scope>IDENTIFICATION</scope>
    <source>
        <tissue evidence="3">Etiolated seedlings</tissue>
    </source>
</reference>
<accession>A0A1S2YQB4</accession>
<protein>
    <submittedName>
        <fullName evidence="3">Uncharacterized protein LOC101505167</fullName>
    </submittedName>
</protein>
<keyword evidence="2" id="KW-1185">Reference proteome</keyword>
<sequence>MQLSQSHPKIIVRKGVMDLFEIESKILSRRSSVGCSSRISYYRSGEGVPFKWEMQPGVAKEESPKEELPPLTPPPAILSLGLPKPCILDNKSASTMSKMWFWRKRVVKSKKPLQEYCFREDFDVVSRLDCSSDSESMASPRGSSFSSSSSSMSLMKSTRSSLNSTCSESTNKRVYGKPLTLGCFPMHISRIFVSITSRD</sequence>
<feature type="compositionally biased region" description="Low complexity" evidence="1">
    <location>
        <begin position="136"/>
        <end position="152"/>
    </location>
</feature>
<dbReference type="AlphaFoldDB" id="A0A1S2YQB4"/>
<dbReference type="Proteomes" id="UP000087171">
    <property type="component" value="Chromosome Ca7"/>
</dbReference>
<organism evidence="2 3">
    <name type="scientific">Cicer arietinum</name>
    <name type="common">Chickpea</name>
    <name type="synonym">Garbanzo</name>
    <dbReference type="NCBI Taxonomy" id="3827"/>
    <lineage>
        <taxon>Eukaryota</taxon>
        <taxon>Viridiplantae</taxon>
        <taxon>Streptophyta</taxon>
        <taxon>Embryophyta</taxon>
        <taxon>Tracheophyta</taxon>
        <taxon>Spermatophyta</taxon>
        <taxon>Magnoliopsida</taxon>
        <taxon>eudicotyledons</taxon>
        <taxon>Gunneridae</taxon>
        <taxon>Pentapetalae</taxon>
        <taxon>rosids</taxon>
        <taxon>fabids</taxon>
        <taxon>Fabales</taxon>
        <taxon>Fabaceae</taxon>
        <taxon>Papilionoideae</taxon>
        <taxon>50 kb inversion clade</taxon>
        <taxon>NPAAA clade</taxon>
        <taxon>Hologalegina</taxon>
        <taxon>IRL clade</taxon>
        <taxon>Cicereae</taxon>
        <taxon>Cicer</taxon>
    </lineage>
</organism>
<dbReference type="PANTHER" id="PTHR33257:SF6">
    <property type="entry name" value="OXYSTEROL-BINDING 4B-LIKE PROTEIN"/>
    <property type="match status" value="1"/>
</dbReference>
<gene>
    <name evidence="3" type="primary">LOC101505167</name>
</gene>
<evidence type="ECO:0000313" key="2">
    <source>
        <dbReference type="Proteomes" id="UP000087171"/>
    </source>
</evidence>
<dbReference type="eggNOG" id="ENOG502S1SD">
    <property type="taxonomic scope" value="Eukaryota"/>
</dbReference>
<name>A0A1S2YQB4_CICAR</name>
<dbReference type="OrthoDB" id="1684445at2759"/>
<feature type="region of interest" description="Disordered" evidence="1">
    <location>
        <begin position="132"/>
        <end position="152"/>
    </location>
</feature>
<reference evidence="2" key="1">
    <citation type="journal article" date="2013" name="Nat. Biotechnol.">
        <title>Draft genome sequence of chickpea (Cicer arietinum) provides a resource for trait improvement.</title>
        <authorList>
            <person name="Varshney R.K."/>
            <person name="Song C."/>
            <person name="Saxena R.K."/>
            <person name="Azam S."/>
            <person name="Yu S."/>
            <person name="Sharpe A.G."/>
            <person name="Cannon S."/>
            <person name="Baek J."/>
            <person name="Rosen B.D."/>
            <person name="Tar'an B."/>
            <person name="Millan T."/>
            <person name="Zhang X."/>
            <person name="Ramsay L.D."/>
            <person name="Iwata A."/>
            <person name="Wang Y."/>
            <person name="Nelson W."/>
            <person name="Farmer A.D."/>
            <person name="Gaur P.M."/>
            <person name="Soderlund C."/>
            <person name="Penmetsa R.V."/>
            <person name="Xu C."/>
            <person name="Bharti A.K."/>
            <person name="He W."/>
            <person name="Winter P."/>
            <person name="Zhao S."/>
            <person name="Hane J.K."/>
            <person name="Carrasquilla-Garcia N."/>
            <person name="Condie J.A."/>
            <person name="Upadhyaya H.D."/>
            <person name="Luo M.C."/>
            <person name="Thudi M."/>
            <person name="Gowda C.L."/>
            <person name="Singh N.P."/>
            <person name="Lichtenzveig J."/>
            <person name="Gali K.K."/>
            <person name="Rubio J."/>
            <person name="Nadarajan N."/>
            <person name="Dolezel J."/>
            <person name="Bansal K.C."/>
            <person name="Xu X."/>
            <person name="Edwards D."/>
            <person name="Zhang G."/>
            <person name="Kahl G."/>
            <person name="Gil J."/>
            <person name="Singh K.B."/>
            <person name="Datta S.K."/>
            <person name="Jackson S.A."/>
            <person name="Wang J."/>
            <person name="Cook D.R."/>
        </authorList>
    </citation>
    <scope>NUCLEOTIDE SEQUENCE [LARGE SCALE GENOMIC DNA]</scope>
    <source>
        <strain evidence="2">cv. CDC Frontier</strain>
    </source>
</reference>
<proteinExistence type="predicted"/>
<dbReference type="PaxDb" id="3827-XP_004508238.1"/>
<dbReference type="RefSeq" id="XP_004508238.1">
    <property type="nucleotide sequence ID" value="XM_004508181.3"/>
</dbReference>